<evidence type="ECO:0000313" key="2">
    <source>
        <dbReference type="Proteomes" id="UP000272706"/>
    </source>
</evidence>
<keyword evidence="2" id="KW-1185">Reference proteome</keyword>
<name>A0A3A5KVL2_9HYPH</name>
<evidence type="ECO:0000313" key="1">
    <source>
        <dbReference type="EMBL" id="RJT38550.1"/>
    </source>
</evidence>
<organism evidence="1 2">
    <name type="scientific">Mesorhizobium waimense</name>
    <dbReference type="NCBI Taxonomy" id="1300307"/>
    <lineage>
        <taxon>Bacteria</taxon>
        <taxon>Pseudomonadati</taxon>
        <taxon>Pseudomonadota</taxon>
        <taxon>Alphaproteobacteria</taxon>
        <taxon>Hyphomicrobiales</taxon>
        <taxon>Phyllobacteriaceae</taxon>
        <taxon>Mesorhizobium</taxon>
    </lineage>
</organism>
<reference evidence="1 2" key="1">
    <citation type="submission" date="2018-09" db="EMBL/GenBank/DDBJ databases">
        <title>Mesorhizobium carmichaelinearum sp. nov. isolated from Carmichaelinea spp. root nodules in New Zealand.</title>
        <authorList>
            <person name="De Meyer S.E."/>
        </authorList>
    </citation>
    <scope>NUCLEOTIDE SEQUENCE [LARGE SCALE GENOMIC DNA]</scope>
    <source>
        <strain evidence="1 2">ICMP19557</strain>
    </source>
</reference>
<sequence>MPAKARNKKAEPKPRFLDVEMRRRFIRGRQSIDDYLLARLCDGSTTAVTDIALGRHDQTRAV</sequence>
<protein>
    <submittedName>
        <fullName evidence="1">Uncharacterized protein</fullName>
    </submittedName>
</protein>
<accession>A0A3A5KVL2</accession>
<gene>
    <name evidence="1" type="ORF">D3227_17195</name>
</gene>
<comment type="caution">
    <text evidence="1">The sequence shown here is derived from an EMBL/GenBank/DDBJ whole genome shotgun (WGS) entry which is preliminary data.</text>
</comment>
<dbReference type="AlphaFoldDB" id="A0A3A5KVL2"/>
<dbReference type="EMBL" id="QZWZ01000012">
    <property type="protein sequence ID" value="RJT38550.1"/>
    <property type="molecule type" value="Genomic_DNA"/>
</dbReference>
<dbReference type="Proteomes" id="UP000272706">
    <property type="component" value="Unassembled WGS sequence"/>
</dbReference>
<proteinExistence type="predicted"/>